<accession>A0A9D1I632</accession>
<dbReference type="EMBL" id="DVMM01000042">
    <property type="protein sequence ID" value="HIU29086.1"/>
    <property type="molecule type" value="Genomic_DNA"/>
</dbReference>
<feature type="transmembrane region" description="Helical" evidence="1">
    <location>
        <begin position="409"/>
        <end position="429"/>
    </location>
</feature>
<reference evidence="2" key="1">
    <citation type="submission" date="2020-10" db="EMBL/GenBank/DDBJ databases">
        <authorList>
            <person name="Gilroy R."/>
        </authorList>
    </citation>
    <scope>NUCLEOTIDE SEQUENCE</scope>
    <source>
        <strain evidence="2">CHK195-4489</strain>
    </source>
</reference>
<name>A0A9D1I632_9CLOT</name>
<evidence type="ECO:0008006" key="4">
    <source>
        <dbReference type="Google" id="ProtNLM"/>
    </source>
</evidence>
<feature type="transmembrane region" description="Helical" evidence="1">
    <location>
        <begin position="435"/>
        <end position="453"/>
    </location>
</feature>
<proteinExistence type="predicted"/>
<feature type="transmembrane region" description="Helical" evidence="1">
    <location>
        <begin position="229"/>
        <end position="257"/>
    </location>
</feature>
<feature type="transmembrane region" description="Helical" evidence="1">
    <location>
        <begin position="145"/>
        <end position="167"/>
    </location>
</feature>
<gene>
    <name evidence="2" type="ORF">IAD50_02190</name>
</gene>
<evidence type="ECO:0000313" key="3">
    <source>
        <dbReference type="Proteomes" id="UP000824089"/>
    </source>
</evidence>
<comment type="caution">
    <text evidence="2">The sequence shown here is derived from an EMBL/GenBank/DDBJ whole genome shotgun (WGS) entry which is preliminary data.</text>
</comment>
<feature type="transmembrane region" description="Helical" evidence="1">
    <location>
        <begin position="460"/>
        <end position="477"/>
    </location>
</feature>
<feature type="transmembrane region" description="Helical" evidence="1">
    <location>
        <begin position="64"/>
        <end position="83"/>
    </location>
</feature>
<evidence type="ECO:0000256" key="1">
    <source>
        <dbReference type="SAM" id="Phobius"/>
    </source>
</evidence>
<keyword evidence="1" id="KW-1133">Transmembrane helix</keyword>
<reference evidence="2" key="2">
    <citation type="journal article" date="2021" name="PeerJ">
        <title>Extensive microbial diversity within the chicken gut microbiome revealed by metagenomics and culture.</title>
        <authorList>
            <person name="Gilroy R."/>
            <person name="Ravi A."/>
            <person name="Getino M."/>
            <person name="Pursley I."/>
            <person name="Horton D.L."/>
            <person name="Alikhan N.F."/>
            <person name="Baker D."/>
            <person name="Gharbi K."/>
            <person name="Hall N."/>
            <person name="Watson M."/>
            <person name="Adriaenssens E.M."/>
            <person name="Foster-Nyarko E."/>
            <person name="Jarju S."/>
            <person name="Secka A."/>
            <person name="Antonio M."/>
            <person name="Oren A."/>
            <person name="Chaudhuri R.R."/>
            <person name="La Ragione R."/>
            <person name="Hildebrand F."/>
            <person name="Pallen M.J."/>
        </authorList>
    </citation>
    <scope>NUCLEOTIDE SEQUENCE</scope>
    <source>
        <strain evidence="2">CHK195-4489</strain>
    </source>
</reference>
<evidence type="ECO:0000313" key="2">
    <source>
        <dbReference type="EMBL" id="HIU29086.1"/>
    </source>
</evidence>
<keyword evidence="1" id="KW-0812">Transmembrane</keyword>
<sequence>MTAAFYAVFLFLFTFLTLGVLFSNIGYSYNRLLLFTFVFLFAAASSVLFRIIRTHAETLVKYERLILLLVLPLLFLIQMYLGFRLRFASAFDFASVYRGAIQWAETGTFSDYYEYYHYFPNNLGAMTLLFLVFKAAGLFGITDYFMLGVLLNAVMISLTVLTAYAAAKKLAGASGGAVCLFFFVTAPPFYILAAAFYTDSLSMLFPVLFYNVYLRLKQERREDQNRRRLLFVAMLVVMTLGAMIKFTVMIMAVAVILDLVLSGRLRQACLTAAGICACFLIFQASFNSYLYQYHLDREQAARMNTPLTHWVMMGLNDSSRGAYHPDDYTFTRSFSDPKERNDAILDVIGERIQEQGFDGLTRLFSEKTIKAFGDGTYAISDFLDDGPEARGALHEYVLYDGKYYSRYKYLTQTALLGCYLFVLAGAAAALRKRDWSVRAPYLAVFGLILFLTVWESSSRYFLNFIPVLFLCAAYGGASKSVKYL</sequence>
<feature type="transmembrane region" description="Helical" evidence="1">
    <location>
        <begin position="263"/>
        <end position="282"/>
    </location>
</feature>
<dbReference type="Proteomes" id="UP000824089">
    <property type="component" value="Unassembled WGS sequence"/>
</dbReference>
<organism evidence="2 3">
    <name type="scientific">Candidatus Egerieisoma faecipullorum</name>
    <dbReference type="NCBI Taxonomy" id="2840963"/>
    <lineage>
        <taxon>Bacteria</taxon>
        <taxon>Bacillati</taxon>
        <taxon>Bacillota</taxon>
        <taxon>Clostridia</taxon>
        <taxon>Eubacteriales</taxon>
        <taxon>Clostridiaceae</taxon>
        <taxon>Clostridiaceae incertae sedis</taxon>
        <taxon>Candidatus Egerieisoma</taxon>
    </lineage>
</organism>
<dbReference type="AlphaFoldDB" id="A0A9D1I632"/>
<keyword evidence="1" id="KW-0472">Membrane</keyword>
<feature type="transmembrane region" description="Helical" evidence="1">
    <location>
        <begin position="32"/>
        <end position="52"/>
    </location>
</feature>
<protein>
    <recommendedName>
        <fullName evidence="4">Glycosyltransferase RgtA/B/C/D-like domain-containing protein</fullName>
    </recommendedName>
</protein>
<feature type="transmembrane region" description="Helical" evidence="1">
    <location>
        <begin position="115"/>
        <end position="133"/>
    </location>
</feature>
<feature type="transmembrane region" description="Helical" evidence="1">
    <location>
        <begin position="187"/>
        <end position="209"/>
    </location>
</feature>